<dbReference type="EMBL" id="CP147407">
    <property type="protein sequence ID" value="WXB98759.1"/>
    <property type="molecule type" value="Genomic_DNA"/>
</dbReference>
<evidence type="ECO:0000256" key="4">
    <source>
        <dbReference type="HAMAP-Rule" id="MF_00724"/>
    </source>
</evidence>
<evidence type="ECO:0000313" key="6">
    <source>
        <dbReference type="EMBL" id="WXB98759.1"/>
    </source>
</evidence>
<keyword evidence="7" id="KW-1185">Reference proteome</keyword>
<accession>A0ABZ2NMY9</accession>
<dbReference type="HAMAP" id="MF_00724">
    <property type="entry name" value="FliE"/>
    <property type="match status" value="1"/>
</dbReference>
<gene>
    <name evidence="4 6" type="primary">fliE</name>
    <name evidence="6" type="ORF">WCV65_09880</name>
</gene>
<dbReference type="PRINTS" id="PR01006">
    <property type="entry name" value="FLGHOOKFLIE"/>
</dbReference>
<keyword evidence="6" id="KW-0969">Cilium</keyword>
<dbReference type="NCBIfam" id="TIGR00205">
    <property type="entry name" value="fliE"/>
    <property type="match status" value="1"/>
</dbReference>
<dbReference type="PANTHER" id="PTHR34653">
    <property type="match status" value="1"/>
</dbReference>
<evidence type="ECO:0000256" key="1">
    <source>
        <dbReference type="ARBA" id="ARBA00004117"/>
    </source>
</evidence>
<keyword evidence="3 4" id="KW-0975">Bacterial flagellum</keyword>
<dbReference type="Proteomes" id="UP001377337">
    <property type="component" value="Chromosome"/>
</dbReference>
<comment type="subcellular location">
    <subcellularLocation>
        <location evidence="1 4">Bacterial flagellum basal body</location>
    </subcellularLocation>
</comment>
<keyword evidence="6" id="KW-0282">Flagellum</keyword>
<evidence type="ECO:0000256" key="5">
    <source>
        <dbReference type="NCBIfam" id="TIGR00205"/>
    </source>
</evidence>
<dbReference type="Pfam" id="PF02049">
    <property type="entry name" value="FliE"/>
    <property type="match status" value="1"/>
</dbReference>
<sequence>MINGITPISLQNMDGVAKAAAPAQTQAGQFGDMLKNAMNEVNRAQLESDKMTGALAKGQNVELQDVMIAAEKASVTLLSSIEMRNKAIEAYQEVMRMQM</sequence>
<dbReference type="PANTHER" id="PTHR34653:SF1">
    <property type="entry name" value="FLAGELLAR HOOK-BASAL BODY COMPLEX PROTEIN FLIE"/>
    <property type="match status" value="1"/>
</dbReference>
<name>A0ABZ2NMY9_9BACI</name>
<evidence type="ECO:0000313" key="7">
    <source>
        <dbReference type="Proteomes" id="UP001377337"/>
    </source>
</evidence>
<organism evidence="6 7">
    <name type="scientific">Metabacillus sediminis</name>
    <dbReference type="NCBI Taxonomy" id="3117746"/>
    <lineage>
        <taxon>Bacteria</taxon>
        <taxon>Bacillati</taxon>
        <taxon>Bacillota</taxon>
        <taxon>Bacilli</taxon>
        <taxon>Bacillales</taxon>
        <taxon>Bacillaceae</taxon>
        <taxon>Metabacillus</taxon>
    </lineage>
</organism>
<protein>
    <recommendedName>
        <fullName evidence="4 5">Flagellar hook-basal body complex protein FliE</fullName>
    </recommendedName>
</protein>
<dbReference type="RefSeq" id="WP_338781922.1">
    <property type="nucleotide sequence ID" value="NZ_CP147407.1"/>
</dbReference>
<evidence type="ECO:0000256" key="2">
    <source>
        <dbReference type="ARBA" id="ARBA00009272"/>
    </source>
</evidence>
<proteinExistence type="inferred from homology"/>
<dbReference type="InterPro" id="IPR001624">
    <property type="entry name" value="FliE"/>
</dbReference>
<comment type="similarity">
    <text evidence="2 4">Belongs to the FliE family.</text>
</comment>
<keyword evidence="6" id="KW-0966">Cell projection</keyword>
<evidence type="ECO:0000256" key="3">
    <source>
        <dbReference type="ARBA" id="ARBA00023143"/>
    </source>
</evidence>
<reference evidence="6 7" key="1">
    <citation type="submission" date="2024-02" db="EMBL/GenBank/DDBJ databases">
        <title>Seven novel Bacillus-like species.</title>
        <authorList>
            <person name="Liu G."/>
        </authorList>
    </citation>
    <scope>NUCLEOTIDE SEQUENCE [LARGE SCALE GENOMIC DNA]</scope>
    <source>
        <strain evidence="6 7">FJAT-52054</strain>
    </source>
</reference>